<evidence type="ECO:0000313" key="1">
    <source>
        <dbReference type="EMBL" id="KAG8380512.1"/>
    </source>
</evidence>
<dbReference type="EMBL" id="WHWC01000006">
    <property type="protein sequence ID" value="KAG8380512.1"/>
    <property type="molecule type" value="Genomic_DNA"/>
</dbReference>
<protein>
    <submittedName>
        <fullName evidence="1">Uncharacterized protein</fullName>
    </submittedName>
</protein>
<sequence>MTDYHDVEMWIGGKFVEGEKLTYEVRHKHEFVNVDVDIFSLDDIYEMYVSEFDDSSDSDYIQPFYYSEDEDEYVCNKEDEDDKFVQDVDFDTPSIILEYLKTSNDDDIFLPRNTIERDFTRKLRKMINRAQAQAPQPSSHTIGADVEAANWYIDLGEEDEIETLDLKEDAFPFFR</sequence>
<keyword evidence="2" id="KW-1185">Reference proteome</keyword>
<evidence type="ECO:0000313" key="2">
    <source>
        <dbReference type="Proteomes" id="UP000826271"/>
    </source>
</evidence>
<reference evidence="1" key="1">
    <citation type="submission" date="2019-10" db="EMBL/GenBank/DDBJ databases">
        <authorList>
            <person name="Zhang R."/>
            <person name="Pan Y."/>
            <person name="Wang J."/>
            <person name="Ma R."/>
            <person name="Yu S."/>
        </authorList>
    </citation>
    <scope>NUCLEOTIDE SEQUENCE</scope>
    <source>
        <strain evidence="1">LA-IB0</strain>
        <tissue evidence="1">Leaf</tissue>
    </source>
</reference>
<accession>A0AAV6XJE1</accession>
<proteinExistence type="predicted"/>
<organism evidence="1 2">
    <name type="scientific">Buddleja alternifolia</name>
    <dbReference type="NCBI Taxonomy" id="168488"/>
    <lineage>
        <taxon>Eukaryota</taxon>
        <taxon>Viridiplantae</taxon>
        <taxon>Streptophyta</taxon>
        <taxon>Embryophyta</taxon>
        <taxon>Tracheophyta</taxon>
        <taxon>Spermatophyta</taxon>
        <taxon>Magnoliopsida</taxon>
        <taxon>eudicotyledons</taxon>
        <taxon>Gunneridae</taxon>
        <taxon>Pentapetalae</taxon>
        <taxon>asterids</taxon>
        <taxon>lamiids</taxon>
        <taxon>Lamiales</taxon>
        <taxon>Scrophulariaceae</taxon>
        <taxon>Buddlejeae</taxon>
        <taxon>Buddleja</taxon>
    </lineage>
</organism>
<dbReference type="AlphaFoldDB" id="A0AAV6XJE1"/>
<name>A0AAV6XJE1_9LAMI</name>
<gene>
    <name evidence="1" type="ORF">BUALT_Bualt06G0023400</name>
</gene>
<comment type="caution">
    <text evidence="1">The sequence shown here is derived from an EMBL/GenBank/DDBJ whole genome shotgun (WGS) entry which is preliminary data.</text>
</comment>
<dbReference type="Proteomes" id="UP000826271">
    <property type="component" value="Unassembled WGS sequence"/>
</dbReference>